<feature type="non-terminal residue" evidence="1">
    <location>
        <position position="1"/>
    </location>
</feature>
<comment type="caution">
    <text evidence="1">The sequence shown here is derived from an EMBL/GenBank/DDBJ whole genome shotgun (WGS) entry which is preliminary data.</text>
</comment>
<protein>
    <submittedName>
        <fullName evidence="1">Uncharacterized protein</fullName>
    </submittedName>
</protein>
<evidence type="ECO:0000313" key="1">
    <source>
        <dbReference type="EMBL" id="GAJ19365.1"/>
    </source>
</evidence>
<dbReference type="EMBL" id="BARW01043349">
    <property type="protein sequence ID" value="GAJ19365.1"/>
    <property type="molecule type" value="Genomic_DNA"/>
</dbReference>
<reference evidence="1" key="1">
    <citation type="journal article" date="2014" name="Front. Microbiol.">
        <title>High frequency of phylogenetically diverse reductive dehalogenase-homologous genes in deep subseafloor sedimentary metagenomes.</title>
        <authorList>
            <person name="Kawai M."/>
            <person name="Futagami T."/>
            <person name="Toyoda A."/>
            <person name="Takaki Y."/>
            <person name="Nishi S."/>
            <person name="Hori S."/>
            <person name="Arai W."/>
            <person name="Tsubouchi T."/>
            <person name="Morono Y."/>
            <person name="Uchiyama I."/>
            <person name="Ito T."/>
            <person name="Fujiyama A."/>
            <person name="Inagaki F."/>
            <person name="Takami H."/>
        </authorList>
    </citation>
    <scope>NUCLEOTIDE SEQUENCE</scope>
    <source>
        <strain evidence="1">Expedition CK06-06</strain>
    </source>
</reference>
<gene>
    <name evidence="1" type="ORF">S12H4_63556</name>
</gene>
<accession>X1W005</accession>
<proteinExistence type="predicted"/>
<dbReference type="AlphaFoldDB" id="X1W005"/>
<organism evidence="1">
    <name type="scientific">marine sediment metagenome</name>
    <dbReference type="NCBI Taxonomy" id="412755"/>
    <lineage>
        <taxon>unclassified sequences</taxon>
        <taxon>metagenomes</taxon>
        <taxon>ecological metagenomes</taxon>
    </lineage>
</organism>
<name>X1W005_9ZZZZ</name>
<sequence>VTSLTFIRLGQGLGLLQMGIVPDMRLLME</sequence>